<protein>
    <submittedName>
        <fullName evidence="1">Uncharacterized protein</fullName>
    </submittedName>
</protein>
<dbReference type="EMBL" id="SRYA01000006">
    <property type="protein sequence ID" value="TGY97580.1"/>
    <property type="molecule type" value="Genomic_DNA"/>
</dbReference>
<proteinExistence type="predicted"/>
<reference evidence="1" key="1">
    <citation type="submission" date="2019-04" db="EMBL/GenBank/DDBJ databases">
        <title>Microbes associate with the intestines of laboratory mice.</title>
        <authorList>
            <person name="Navarre W."/>
            <person name="Wong E."/>
            <person name="Huang K."/>
            <person name="Tropini C."/>
            <person name="Ng K."/>
            <person name="Yu B."/>
        </authorList>
    </citation>
    <scope>NUCLEOTIDE SEQUENCE</scope>
    <source>
        <strain evidence="1">NM01_1-7b</strain>
    </source>
</reference>
<name>A0AC61RZM2_9FIRM</name>
<evidence type="ECO:0000313" key="1">
    <source>
        <dbReference type="EMBL" id="TGY97580.1"/>
    </source>
</evidence>
<keyword evidence="2" id="KW-1185">Reference proteome</keyword>
<accession>A0AC61RZM2</accession>
<evidence type="ECO:0000313" key="2">
    <source>
        <dbReference type="Proteomes" id="UP000304953"/>
    </source>
</evidence>
<comment type="caution">
    <text evidence="1">The sequence shown here is derived from an EMBL/GenBank/DDBJ whole genome shotgun (WGS) entry which is preliminary data.</text>
</comment>
<dbReference type="Proteomes" id="UP000304953">
    <property type="component" value="Unassembled WGS sequence"/>
</dbReference>
<gene>
    <name evidence="1" type="ORF">E5329_04185</name>
</gene>
<organism evidence="1 2">
    <name type="scientific">Petralouisia muris</name>
    <dbReference type="NCBI Taxonomy" id="3032872"/>
    <lineage>
        <taxon>Bacteria</taxon>
        <taxon>Bacillati</taxon>
        <taxon>Bacillota</taxon>
        <taxon>Clostridia</taxon>
        <taxon>Lachnospirales</taxon>
        <taxon>Lachnospiraceae</taxon>
        <taxon>Petralouisia</taxon>
    </lineage>
</organism>
<sequence>MKKTQRILAILGIVLLLGLYLSTFVFALLGKDFFPMFMASLFSSFVVPVLIWTYGFVYKLIKKRGSQEPEEKTP</sequence>